<evidence type="ECO:0000256" key="3">
    <source>
        <dbReference type="ARBA" id="ARBA00022722"/>
    </source>
</evidence>
<dbReference type="Proteomes" id="UP000584867">
    <property type="component" value="Unassembled WGS sequence"/>
</dbReference>
<dbReference type="NCBIfam" id="TIGR00250">
    <property type="entry name" value="RNAse_H_YqgF"/>
    <property type="match status" value="1"/>
</dbReference>
<evidence type="ECO:0000259" key="6">
    <source>
        <dbReference type="SMART" id="SM00732"/>
    </source>
</evidence>
<feature type="domain" description="YqgF/RNase H-like" evidence="6">
    <location>
        <begin position="5"/>
        <end position="106"/>
    </location>
</feature>
<dbReference type="RefSeq" id="WP_184257428.1">
    <property type="nucleotide sequence ID" value="NZ_JACHIO010000014.1"/>
</dbReference>
<name>A0A7W8E9Z6_9BACT</name>
<organism evidence="7 8">
    <name type="scientific">Granulicella mallensis</name>
    <dbReference type="NCBI Taxonomy" id="940614"/>
    <lineage>
        <taxon>Bacteria</taxon>
        <taxon>Pseudomonadati</taxon>
        <taxon>Acidobacteriota</taxon>
        <taxon>Terriglobia</taxon>
        <taxon>Terriglobales</taxon>
        <taxon>Acidobacteriaceae</taxon>
        <taxon>Granulicella</taxon>
    </lineage>
</organism>
<keyword evidence="3 5" id="KW-0540">Nuclease</keyword>
<comment type="similarity">
    <text evidence="5">Belongs to the YqgF HJR family.</text>
</comment>
<proteinExistence type="inferred from homology"/>
<dbReference type="EC" id="3.1.-.-" evidence="5"/>
<reference evidence="7 8" key="1">
    <citation type="submission" date="2020-08" db="EMBL/GenBank/DDBJ databases">
        <title>Genomic Encyclopedia of Type Strains, Phase IV (KMG-V): Genome sequencing to study the core and pangenomes of soil and plant-associated prokaryotes.</title>
        <authorList>
            <person name="Whitman W."/>
        </authorList>
    </citation>
    <scope>NUCLEOTIDE SEQUENCE [LARGE SCALE GENOMIC DNA]</scope>
    <source>
        <strain evidence="7 8">X5P3</strain>
    </source>
</reference>
<dbReference type="EMBL" id="JACHIO010000014">
    <property type="protein sequence ID" value="MBB5065043.1"/>
    <property type="molecule type" value="Genomic_DNA"/>
</dbReference>
<dbReference type="PANTHER" id="PTHR33317:SF4">
    <property type="entry name" value="POLYNUCLEOTIDYL TRANSFERASE, RIBONUCLEASE H-LIKE SUPERFAMILY PROTEIN"/>
    <property type="match status" value="1"/>
</dbReference>
<dbReference type="Pfam" id="PF03652">
    <property type="entry name" value="RuvX"/>
    <property type="match status" value="1"/>
</dbReference>
<dbReference type="GO" id="GO:0000967">
    <property type="term" value="P:rRNA 5'-end processing"/>
    <property type="evidence" value="ECO:0007669"/>
    <property type="project" value="UniProtKB-UniRule"/>
</dbReference>
<evidence type="ECO:0000256" key="4">
    <source>
        <dbReference type="ARBA" id="ARBA00022801"/>
    </source>
</evidence>
<comment type="function">
    <text evidence="5">Could be a nuclease involved in processing of the 5'-end of pre-16S rRNA.</text>
</comment>
<dbReference type="GO" id="GO:0004518">
    <property type="term" value="F:nuclease activity"/>
    <property type="evidence" value="ECO:0007669"/>
    <property type="project" value="UniProtKB-KW"/>
</dbReference>
<dbReference type="PANTHER" id="PTHR33317">
    <property type="entry name" value="POLYNUCLEOTIDYL TRANSFERASE, RIBONUCLEASE H-LIKE SUPERFAMILY PROTEIN"/>
    <property type="match status" value="1"/>
</dbReference>
<dbReference type="InterPro" id="IPR005227">
    <property type="entry name" value="YqgF"/>
</dbReference>
<dbReference type="CDD" id="cd16964">
    <property type="entry name" value="YqgF"/>
    <property type="match status" value="1"/>
</dbReference>
<keyword evidence="2 5" id="KW-0690">Ribosome biogenesis</keyword>
<dbReference type="GO" id="GO:0016788">
    <property type="term" value="F:hydrolase activity, acting on ester bonds"/>
    <property type="evidence" value="ECO:0007669"/>
    <property type="project" value="UniProtKB-UniRule"/>
</dbReference>
<evidence type="ECO:0000313" key="8">
    <source>
        <dbReference type="Proteomes" id="UP000584867"/>
    </source>
</evidence>
<keyword evidence="1 5" id="KW-0963">Cytoplasm</keyword>
<protein>
    <recommendedName>
        <fullName evidence="5">Putative pre-16S rRNA nuclease</fullName>
        <ecNumber evidence="5">3.1.-.-</ecNumber>
    </recommendedName>
</protein>
<dbReference type="GO" id="GO:0005829">
    <property type="term" value="C:cytosol"/>
    <property type="evidence" value="ECO:0007669"/>
    <property type="project" value="TreeGrafter"/>
</dbReference>
<dbReference type="HAMAP" id="MF_00651">
    <property type="entry name" value="Nuclease_YqgF"/>
    <property type="match status" value="1"/>
</dbReference>
<dbReference type="SMART" id="SM00732">
    <property type="entry name" value="YqgFc"/>
    <property type="match status" value="1"/>
</dbReference>
<dbReference type="InterPro" id="IPR012337">
    <property type="entry name" value="RNaseH-like_sf"/>
</dbReference>
<gene>
    <name evidence="7" type="ORF">HDF15_003406</name>
</gene>
<accession>A0A7W8E9Z6</accession>
<dbReference type="AlphaFoldDB" id="A0A7W8E9Z6"/>
<comment type="caution">
    <text evidence="7">The sequence shown here is derived from an EMBL/GenBank/DDBJ whole genome shotgun (WGS) entry which is preliminary data.</text>
</comment>
<comment type="subcellular location">
    <subcellularLocation>
        <location evidence="5">Cytoplasm</location>
    </subcellularLocation>
</comment>
<evidence type="ECO:0000256" key="1">
    <source>
        <dbReference type="ARBA" id="ARBA00022490"/>
    </source>
</evidence>
<dbReference type="Gene3D" id="3.30.420.140">
    <property type="entry name" value="YqgF/RNase H-like domain"/>
    <property type="match status" value="1"/>
</dbReference>
<evidence type="ECO:0000256" key="2">
    <source>
        <dbReference type="ARBA" id="ARBA00022517"/>
    </source>
</evidence>
<dbReference type="InterPro" id="IPR037027">
    <property type="entry name" value="YqgF/RNaseH-like_dom_sf"/>
</dbReference>
<sequence length="164" mass="17415">METPPRILALDVGDRRIGLAITDPLGLTAQPLFTLHRTSLRADLKSVARFIRQHKVTTVVVGNPLHADGSPSPQAAKALAFAAAVREEHPTLAHHLLDERLTTLEAHALLDAAGHSARTAGRSHGKTIDRKDLIDQVAATLLLESFLSGGKPALLPDPDADGST</sequence>
<keyword evidence="4 5" id="KW-0378">Hydrolase</keyword>
<dbReference type="SUPFAM" id="SSF53098">
    <property type="entry name" value="Ribonuclease H-like"/>
    <property type="match status" value="1"/>
</dbReference>
<dbReference type="InterPro" id="IPR006641">
    <property type="entry name" value="YqgF/RNaseH-like_dom"/>
</dbReference>
<evidence type="ECO:0000256" key="5">
    <source>
        <dbReference type="HAMAP-Rule" id="MF_00651"/>
    </source>
</evidence>
<evidence type="ECO:0000313" key="7">
    <source>
        <dbReference type="EMBL" id="MBB5065043.1"/>
    </source>
</evidence>